<feature type="transmembrane region" description="Helical" evidence="12">
    <location>
        <begin position="106"/>
        <end position="124"/>
    </location>
</feature>
<comment type="similarity">
    <text evidence="10 12">Belongs to the fluoride channel Fluc/FEX (TC 1.A.43) family.</text>
</comment>
<keyword evidence="12" id="KW-0813">Transport</keyword>
<protein>
    <recommendedName>
        <fullName evidence="12">Fluoride-specific ion channel FluC</fullName>
    </recommendedName>
</protein>
<feature type="transmembrane region" description="Helical" evidence="12">
    <location>
        <begin position="36"/>
        <end position="58"/>
    </location>
</feature>
<dbReference type="Proteomes" id="UP000033633">
    <property type="component" value="Unassembled WGS sequence"/>
</dbReference>
<comment type="catalytic activity">
    <reaction evidence="11">
        <text>fluoride(in) = fluoride(out)</text>
        <dbReference type="Rhea" id="RHEA:76159"/>
        <dbReference type="ChEBI" id="CHEBI:17051"/>
    </reaction>
    <physiologicalReaction direction="left-to-right" evidence="11">
        <dbReference type="Rhea" id="RHEA:76160"/>
    </physiologicalReaction>
</comment>
<name>A0A0F5V987_9GAMM</name>
<sequence>MNQLIILGYVAIGGAVGACSRYLIAELSVILLGKGFPYGTLAVNIIGSLMMGMLSSALNQGMIEAAPWRPLIGIGMLGALTTFSTFSMDNLILLQQGAYIKAGLNMMLNLSLSLFACFVGFQLLQRG</sequence>
<evidence type="ECO:0000256" key="8">
    <source>
        <dbReference type="ARBA" id="ARBA00023136"/>
    </source>
</evidence>
<dbReference type="EMBL" id="JWYV01000017">
    <property type="protein sequence ID" value="KKC98627.1"/>
    <property type="molecule type" value="Genomic_DNA"/>
</dbReference>
<keyword evidence="7 12" id="KW-0406">Ion transport</keyword>
<organism evidence="13 14">
    <name type="scientific">Photobacterium halotolerans</name>
    <dbReference type="NCBI Taxonomy" id="265726"/>
    <lineage>
        <taxon>Bacteria</taxon>
        <taxon>Pseudomonadati</taxon>
        <taxon>Pseudomonadota</taxon>
        <taxon>Gammaproteobacteria</taxon>
        <taxon>Vibrionales</taxon>
        <taxon>Vibrionaceae</taxon>
        <taxon>Photobacterium</taxon>
    </lineage>
</organism>
<evidence type="ECO:0000256" key="6">
    <source>
        <dbReference type="ARBA" id="ARBA00023053"/>
    </source>
</evidence>
<dbReference type="GO" id="GO:0005886">
    <property type="term" value="C:plasma membrane"/>
    <property type="evidence" value="ECO:0007669"/>
    <property type="project" value="UniProtKB-SubCell"/>
</dbReference>
<accession>A0A0F5V987</accession>
<comment type="function">
    <text evidence="12">Fluoride-specific ion channel. Important for reducing fluoride concentration in the cell, thus reducing its toxicity.</text>
</comment>
<evidence type="ECO:0000256" key="7">
    <source>
        <dbReference type="ARBA" id="ARBA00023065"/>
    </source>
</evidence>
<comment type="caution">
    <text evidence="13">The sequence shown here is derived from an EMBL/GenBank/DDBJ whole genome shotgun (WGS) entry which is preliminary data.</text>
</comment>
<keyword evidence="4 12" id="KW-0812">Transmembrane</keyword>
<keyword evidence="12" id="KW-0479">Metal-binding</keyword>
<keyword evidence="3" id="KW-0997">Cell inner membrane</keyword>
<evidence type="ECO:0000256" key="12">
    <source>
        <dbReference type="HAMAP-Rule" id="MF_00454"/>
    </source>
</evidence>
<evidence type="ECO:0000256" key="2">
    <source>
        <dbReference type="ARBA" id="ARBA00022475"/>
    </source>
</evidence>
<evidence type="ECO:0000256" key="11">
    <source>
        <dbReference type="ARBA" id="ARBA00035585"/>
    </source>
</evidence>
<evidence type="ECO:0000256" key="9">
    <source>
        <dbReference type="ARBA" id="ARBA00023303"/>
    </source>
</evidence>
<comment type="subcellular location">
    <subcellularLocation>
        <location evidence="1 12">Cell membrane</location>
        <topology evidence="1 12">Multi-pass membrane protein</topology>
    </subcellularLocation>
</comment>
<dbReference type="NCBIfam" id="NF010796">
    <property type="entry name" value="PRK14200.1"/>
    <property type="match status" value="1"/>
</dbReference>
<reference evidence="13 14" key="1">
    <citation type="submission" date="2014-12" db="EMBL/GenBank/DDBJ databases">
        <title>Mercury Reductase activity and rhizosphere competence traits in the genome of root associated Photobacterium halotolerans MELD1.</title>
        <authorList>
            <person name="Mathew D.C."/>
            <person name="Huang C.-C."/>
        </authorList>
    </citation>
    <scope>NUCLEOTIDE SEQUENCE [LARGE SCALE GENOMIC DNA]</scope>
    <source>
        <strain evidence="13 14">MELD1</strain>
    </source>
</reference>
<dbReference type="PATRIC" id="fig|265726.11.peg.1656"/>
<feature type="transmembrane region" description="Helical" evidence="12">
    <location>
        <begin position="6"/>
        <end position="24"/>
    </location>
</feature>
<evidence type="ECO:0000313" key="14">
    <source>
        <dbReference type="Proteomes" id="UP000033633"/>
    </source>
</evidence>
<keyword evidence="8 12" id="KW-0472">Membrane</keyword>
<dbReference type="Pfam" id="PF02537">
    <property type="entry name" value="CRCB"/>
    <property type="match status" value="1"/>
</dbReference>
<dbReference type="AlphaFoldDB" id="A0A0F5V987"/>
<dbReference type="PANTHER" id="PTHR28259">
    <property type="entry name" value="FLUORIDE EXPORT PROTEIN 1-RELATED"/>
    <property type="match status" value="1"/>
</dbReference>
<evidence type="ECO:0000256" key="4">
    <source>
        <dbReference type="ARBA" id="ARBA00022692"/>
    </source>
</evidence>
<dbReference type="InterPro" id="IPR003691">
    <property type="entry name" value="FluC"/>
</dbReference>
<keyword evidence="5 12" id="KW-1133">Transmembrane helix</keyword>
<evidence type="ECO:0000256" key="10">
    <source>
        <dbReference type="ARBA" id="ARBA00035120"/>
    </source>
</evidence>
<keyword evidence="9 12" id="KW-0407">Ion channel</keyword>
<evidence type="ECO:0000313" key="13">
    <source>
        <dbReference type="EMBL" id="KKC98627.1"/>
    </source>
</evidence>
<dbReference type="PANTHER" id="PTHR28259:SF1">
    <property type="entry name" value="FLUORIDE EXPORT PROTEIN 1-RELATED"/>
    <property type="match status" value="1"/>
</dbReference>
<keyword evidence="2 12" id="KW-1003">Cell membrane</keyword>
<evidence type="ECO:0000256" key="5">
    <source>
        <dbReference type="ARBA" id="ARBA00022989"/>
    </source>
</evidence>
<dbReference type="RefSeq" id="WP_046221807.1">
    <property type="nucleotide sequence ID" value="NZ_JWYV01000017.1"/>
</dbReference>
<dbReference type="OrthoDB" id="9806299at2"/>
<dbReference type="GO" id="GO:0140114">
    <property type="term" value="P:cellular detoxification of fluoride"/>
    <property type="evidence" value="ECO:0007669"/>
    <property type="project" value="UniProtKB-UniRule"/>
</dbReference>
<gene>
    <name evidence="12" type="primary">fluC</name>
    <name evidence="12" type="synonym">crcB</name>
    <name evidence="13" type="ORF">KY46_16945</name>
</gene>
<dbReference type="HAMAP" id="MF_00454">
    <property type="entry name" value="FluC"/>
    <property type="match status" value="1"/>
</dbReference>
<feature type="transmembrane region" description="Helical" evidence="12">
    <location>
        <begin position="70"/>
        <end position="94"/>
    </location>
</feature>
<evidence type="ECO:0000256" key="3">
    <source>
        <dbReference type="ARBA" id="ARBA00022519"/>
    </source>
</evidence>
<dbReference type="GO" id="GO:0062054">
    <property type="term" value="F:fluoride channel activity"/>
    <property type="evidence" value="ECO:0007669"/>
    <property type="project" value="UniProtKB-UniRule"/>
</dbReference>
<keyword evidence="14" id="KW-1185">Reference proteome</keyword>
<keyword evidence="6 12" id="KW-0915">Sodium</keyword>
<dbReference type="GO" id="GO:0046872">
    <property type="term" value="F:metal ion binding"/>
    <property type="evidence" value="ECO:0007669"/>
    <property type="project" value="UniProtKB-KW"/>
</dbReference>
<proteinExistence type="inferred from homology"/>
<comment type="activity regulation">
    <text evidence="12">Na(+) is not transported, but it plays an essential structural role and its presence is essential for fluoride channel function.</text>
</comment>
<evidence type="ECO:0000256" key="1">
    <source>
        <dbReference type="ARBA" id="ARBA00004651"/>
    </source>
</evidence>
<feature type="binding site" evidence="12">
    <location>
        <position position="81"/>
    </location>
    <ligand>
        <name>Na(+)</name>
        <dbReference type="ChEBI" id="CHEBI:29101"/>
        <note>structural</note>
    </ligand>
</feature>
<dbReference type="NCBIfam" id="TIGR00494">
    <property type="entry name" value="crcB"/>
    <property type="match status" value="1"/>
</dbReference>
<feature type="binding site" evidence="12">
    <location>
        <position position="78"/>
    </location>
    <ligand>
        <name>Na(+)</name>
        <dbReference type="ChEBI" id="CHEBI:29101"/>
        <note>structural</note>
    </ligand>
</feature>